<evidence type="ECO:0000313" key="4">
    <source>
        <dbReference type="Proteomes" id="UP001501734"/>
    </source>
</evidence>
<evidence type="ECO:0000313" key="3">
    <source>
        <dbReference type="EMBL" id="GAA4070727.1"/>
    </source>
</evidence>
<evidence type="ECO:0000256" key="1">
    <source>
        <dbReference type="SAM" id="MobiDB-lite"/>
    </source>
</evidence>
<sequence length="175" mass="19904">MKHFLRTYALGLLTATLIIGIYYFYLAEQDIVIEKIEMTESEMIETLESAGFYIFKTDPTKTNETEPTLEDDQTISDQLDSNLDDDDLDPTDVDQVETGNNDQTSNQSFILTIEPGMTVTQVAEFLVANEMIADRNELARYLVDNNYGTNIQIGEFELNHDMTLAEIVELIARQN</sequence>
<dbReference type="Proteomes" id="UP001501734">
    <property type="component" value="Unassembled WGS sequence"/>
</dbReference>
<feature type="transmembrane region" description="Helical" evidence="2">
    <location>
        <begin position="7"/>
        <end position="25"/>
    </location>
</feature>
<proteinExistence type="predicted"/>
<organism evidence="3 4">
    <name type="scientific">Amphibacillus indicireducens</name>
    <dbReference type="NCBI Taxonomy" id="1076330"/>
    <lineage>
        <taxon>Bacteria</taxon>
        <taxon>Bacillati</taxon>
        <taxon>Bacillota</taxon>
        <taxon>Bacilli</taxon>
        <taxon>Bacillales</taxon>
        <taxon>Bacillaceae</taxon>
        <taxon>Amphibacillus</taxon>
    </lineage>
</organism>
<feature type="region of interest" description="Disordered" evidence="1">
    <location>
        <begin position="60"/>
        <end position="105"/>
    </location>
</feature>
<evidence type="ECO:0008006" key="5">
    <source>
        <dbReference type="Google" id="ProtNLM"/>
    </source>
</evidence>
<keyword evidence="2" id="KW-0812">Transmembrane</keyword>
<dbReference type="RefSeq" id="WP_344911925.1">
    <property type="nucleotide sequence ID" value="NZ_BAABDL010000084.1"/>
</dbReference>
<dbReference type="Gene3D" id="3.30.1490.480">
    <property type="entry name" value="Endolytic murein transglycosylase"/>
    <property type="match status" value="1"/>
</dbReference>
<dbReference type="EMBL" id="BAABDL010000084">
    <property type="protein sequence ID" value="GAA4070727.1"/>
    <property type="molecule type" value="Genomic_DNA"/>
</dbReference>
<gene>
    <name evidence="3" type="ORF">GCM10022410_15430</name>
</gene>
<accession>A0ABP7VNR0</accession>
<feature type="compositionally biased region" description="Acidic residues" evidence="1">
    <location>
        <begin position="82"/>
        <end position="95"/>
    </location>
</feature>
<reference evidence="4" key="1">
    <citation type="journal article" date="2019" name="Int. J. Syst. Evol. Microbiol.">
        <title>The Global Catalogue of Microorganisms (GCM) 10K type strain sequencing project: providing services to taxonomists for standard genome sequencing and annotation.</title>
        <authorList>
            <consortium name="The Broad Institute Genomics Platform"/>
            <consortium name="The Broad Institute Genome Sequencing Center for Infectious Disease"/>
            <person name="Wu L."/>
            <person name="Ma J."/>
        </authorList>
    </citation>
    <scope>NUCLEOTIDE SEQUENCE [LARGE SCALE GENOMIC DNA]</scope>
    <source>
        <strain evidence="4">JCM 17250</strain>
    </source>
</reference>
<keyword evidence="2" id="KW-0472">Membrane</keyword>
<evidence type="ECO:0000256" key="2">
    <source>
        <dbReference type="SAM" id="Phobius"/>
    </source>
</evidence>
<keyword evidence="2" id="KW-1133">Transmembrane helix</keyword>
<comment type="caution">
    <text evidence="3">The sequence shown here is derived from an EMBL/GenBank/DDBJ whole genome shotgun (WGS) entry which is preliminary data.</text>
</comment>
<keyword evidence="4" id="KW-1185">Reference proteome</keyword>
<name>A0ABP7VNR0_9BACI</name>
<protein>
    <recommendedName>
        <fullName evidence="5">YceG-like family protein</fullName>
    </recommendedName>
</protein>